<organism evidence="2 3">
    <name type="scientific">Emticicia soli</name>
    <dbReference type="NCBI Taxonomy" id="2027878"/>
    <lineage>
        <taxon>Bacteria</taxon>
        <taxon>Pseudomonadati</taxon>
        <taxon>Bacteroidota</taxon>
        <taxon>Cytophagia</taxon>
        <taxon>Cytophagales</taxon>
        <taxon>Leadbetterellaceae</taxon>
        <taxon>Emticicia</taxon>
    </lineage>
</organism>
<dbReference type="PANTHER" id="PTHR37299">
    <property type="entry name" value="TRANSCRIPTIONAL REGULATOR-RELATED"/>
    <property type="match status" value="1"/>
</dbReference>
<gene>
    <name evidence="2" type="ORF">ACFSR2_03485</name>
</gene>
<dbReference type="InterPro" id="IPR046947">
    <property type="entry name" value="LytR-like"/>
</dbReference>
<evidence type="ECO:0000259" key="1">
    <source>
        <dbReference type="PROSITE" id="PS50930"/>
    </source>
</evidence>
<name>A0ABW5J2C9_9BACT</name>
<dbReference type="EMBL" id="JBHULC010000004">
    <property type="protein sequence ID" value="MFD2519931.1"/>
    <property type="molecule type" value="Genomic_DNA"/>
</dbReference>
<accession>A0ABW5J2C9</accession>
<dbReference type="PANTHER" id="PTHR37299:SF1">
    <property type="entry name" value="STAGE 0 SPORULATION PROTEIN A HOMOLOG"/>
    <property type="match status" value="1"/>
</dbReference>
<dbReference type="InterPro" id="IPR007492">
    <property type="entry name" value="LytTR_DNA-bd_dom"/>
</dbReference>
<keyword evidence="3" id="KW-1185">Reference proteome</keyword>
<dbReference type="RefSeq" id="WP_340235338.1">
    <property type="nucleotide sequence ID" value="NZ_JBBEWC010000004.1"/>
</dbReference>
<protein>
    <submittedName>
        <fullName evidence="2">LytR/AlgR family response regulator transcription factor</fullName>
    </submittedName>
</protein>
<sequence length="104" mass="12296">MKNDLFITIDKNLTLRSSDILMLKADINYTHILLEDGSKVLSSRTLGIFERRLFNQPFFRPNRSVIINLNYMVGFQKDLHIIEMGNNELINLSRRRAKQFLKRI</sequence>
<dbReference type="Gene3D" id="2.40.50.1020">
    <property type="entry name" value="LytTr DNA-binding domain"/>
    <property type="match status" value="1"/>
</dbReference>
<dbReference type="SMART" id="SM00850">
    <property type="entry name" value="LytTR"/>
    <property type="match status" value="1"/>
</dbReference>
<dbReference type="Pfam" id="PF04397">
    <property type="entry name" value="LytTR"/>
    <property type="match status" value="1"/>
</dbReference>
<reference evidence="3" key="1">
    <citation type="journal article" date="2019" name="Int. J. Syst. Evol. Microbiol.">
        <title>The Global Catalogue of Microorganisms (GCM) 10K type strain sequencing project: providing services to taxonomists for standard genome sequencing and annotation.</title>
        <authorList>
            <consortium name="The Broad Institute Genomics Platform"/>
            <consortium name="The Broad Institute Genome Sequencing Center for Infectious Disease"/>
            <person name="Wu L."/>
            <person name="Ma J."/>
        </authorList>
    </citation>
    <scope>NUCLEOTIDE SEQUENCE [LARGE SCALE GENOMIC DNA]</scope>
    <source>
        <strain evidence="3">KCTC 52344</strain>
    </source>
</reference>
<proteinExistence type="predicted"/>
<comment type="caution">
    <text evidence="2">The sequence shown here is derived from an EMBL/GenBank/DDBJ whole genome shotgun (WGS) entry which is preliminary data.</text>
</comment>
<evidence type="ECO:0000313" key="3">
    <source>
        <dbReference type="Proteomes" id="UP001597510"/>
    </source>
</evidence>
<feature type="domain" description="HTH LytTR-type" evidence="1">
    <location>
        <begin position="5"/>
        <end position="104"/>
    </location>
</feature>
<evidence type="ECO:0000313" key="2">
    <source>
        <dbReference type="EMBL" id="MFD2519931.1"/>
    </source>
</evidence>
<dbReference type="PROSITE" id="PS50930">
    <property type="entry name" value="HTH_LYTTR"/>
    <property type="match status" value="1"/>
</dbReference>
<dbReference type="Proteomes" id="UP001597510">
    <property type="component" value="Unassembled WGS sequence"/>
</dbReference>